<dbReference type="STRING" id="7395.A0A1A9V6M5"/>
<comment type="subcellular location">
    <subcellularLocation>
        <location evidence="1">Membrane</location>
        <topology evidence="1">Multi-pass membrane protein</topology>
    </subcellularLocation>
</comment>
<dbReference type="InterPro" id="IPR004342">
    <property type="entry name" value="EXS_C"/>
</dbReference>
<keyword evidence="2 5" id="KW-0812">Transmembrane</keyword>
<dbReference type="AlphaFoldDB" id="A0A1A9V6M5"/>
<keyword evidence="3 5" id="KW-1133">Transmembrane helix</keyword>
<dbReference type="Pfam" id="PF03124">
    <property type="entry name" value="EXS"/>
    <property type="match status" value="1"/>
</dbReference>
<feature type="domain" description="EXS" evidence="6">
    <location>
        <begin position="1"/>
        <end position="106"/>
    </location>
</feature>
<organism evidence="7 8">
    <name type="scientific">Glossina austeni</name>
    <name type="common">Savannah tsetse fly</name>
    <dbReference type="NCBI Taxonomy" id="7395"/>
    <lineage>
        <taxon>Eukaryota</taxon>
        <taxon>Metazoa</taxon>
        <taxon>Ecdysozoa</taxon>
        <taxon>Arthropoda</taxon>
        <taxon>Hexapoda</taxon>
        <taxon>Insecta</taxon>
        <taxon>Pterygota</taxon>
        <taxon>Neoptera</taxon>
        <taxon>Endopterygota</taxon>
        <taxon>Diptera</taxon>
        <taxon>Brachycera</taxon>
        <taxon>Muscomorpha</taxon>
        <taxon>Hippoboscoidea</taxon>
        <taxon>Glossinidae</taxon>
        <taxon>Glossina</taxon>
    </lineage>
</organism>
<evidence type="ECO:0000313" key="8">
    <source>
        <dbReference type="Proteomes" id="UP000078200"/>
    </source>
</evidence>
<evidence type="ECO:0000256" key="5">
    <source>
        <dbReference type="SAM" id="Phobius"/>
    </source>
</evidence>
<keyword evidence="4 5" id="KW-0472">Membrane</keyword>
<dbReference type="VEuPathDB" id="VectorBase:GAUT027615"/>
<name>A0A1A9V6M5_GLOAU</name>
<evidence type="ECO:0000256" key="1">
    <source>
        <dbReference type="ARBA" id="ARBA00004141"/>
    </source>
</evidence>
<reference evidence="7" key="1">
    <citation type="submission" date="2020-05" db="UniProtKB">
        <authorList>
            <consortium name="EnsemblMetazoa"/>
        </authorList>
    </citation>
    <scope>IDENTIFICATION</scope>
    <source>
        <strain evidence="7">TTRI</strain>
    </source>
</reference>
<accession>A0A1A9V6M5</accession>
<dbReference type="GO" id="GO:0005794">
    <property type="term" value="C:Golgi apparatus"/>
    <property type="evidence" value="ECO:0007669"/>
    <property type="project" value="TreeGrafter"/>
</dbReference>
<evidence type="ECO:0000256" key="2">
    <source>
        <dbReference type="ARBA" id="ARBA00022692"/>
    </source>
</evidence>
<dbReference type="GO" id="GO:0005886">
    <property type="term" value="C:plasma membrane"/>
    <property type="evidence" value="ECO:0007669"/>
    <property type="project" value="TreeGrafter"/>
</dbReference>
<dbReference type="PROSITE" id="PS51380">
    <property type="entry name" value="EXS"/>
    <property type="match status" value="1"/>
</dbReference>
<dbReference type="EnsemblMetazoa" id="GAUT027615-RA">
    <property type="protein sequence ID" value="GAUT027615-PA"/>
    <property type="gene ID" value="GAUT027615"/>
</dbReference>
<proteinExistence type="predicted"/>
<evidence type="ECO:0000313" key="7">
    <source>
        <dbReference type="EnsemblMetazoa" id="GAUT027615-PA"/>
    </source>
</evidence>
<dbReference type="PANTHER" id="PTHR10783">
    <property type="entry name" value="XENOTROPIC AND POLYTROPIC RETROVIRUS RECEPTOR 1-RELATED"/>
    <property type="match status" value="1"/>
</dbReference>
<protein>
    <recommendedName>
        <fullName evidence="6">EXS domain-containing protein</fullName>
    </recommendedName>
</protein>
<dbReference type="GO" id="GO:0000822">
    <property type="term" value="F:inositol hexakisphosphate binding"/>
    <property type="evidence" value="ECO:0007669"/>
    <property type="project" value="TreeGrafter"/>
</dbReference>
<sequence>MISTIYGLAWDILGDFGLFKNFYYFLIIENFVLRFFWIFDFPMVALNYVNFRIMESISGLLEIIRRYIWNYVRLENEHLYNVGQYRAVRDIFIAPVEERYHGDFDELEDKTITPDTRAVPRKIQKSGGSELGNSMANMKFVE</sequence>
<dbReference type="GO" id="GO:0006817">
    <property type="term" value="P:phosphate ion transport"/>
    <property type="evidence" value="ECO:0007669"/>
    <property type="project" value="TreeGrafter"/>
</dbReference>
<dbReference type="PANTHER" id="PTHR10783:SF127">
    <property type="entry name" value="LD30826P-RELATED"/>
    <property type="match status" value="1"/>
</dbReference>
<evidence type="ECO:0000256" key="4">
    <source>
        <dbReference type="ARBA" id="ARBA00023136"/>
    </source>
</evidence>
<dbReference type="GO" id="GO:0016036">
    <property type="term" value="P:cellular response to phosphate starvation"/>
    <property type="evidence" value="ECO:0007669"/>
    <property type="project" value="TreeGrafter"/>
</dbReference>
<feature type="transmembrane region" description="Helical" evidence="5">
    <location>
        <begin position="22"/>
        <end position="49"/>
    </location>
</feature>
<dbReference type="Proteomes" id="UP000078200">
    <property type="component" value="Unassembled WGS sequence"/>
</dbReference>
<evidence type="ECO:0000256" key="3">
    <source>
        <dbReference type="ARBA" id="ARBA00022989"/>
    </source>
</evidence>
<evidence type="ECO:0000259" key="6">
    <source>
        <dbReference type="PROSITE" id="PS51380"/>
    </source>
</evidence>
<keyword evidence="8" id="KW-1185">Reference proteome</keyword>